<proteinExistence type="predicted"/>
<accession>A0A4D6LF64</accession>
<dbReference type="Proteomes" id="UP000501690">
    <property type="component" value="Linkage Group LG3"/>
</dbReference>
<dbReference type="AlphaFoldDB" id="A0A4D6LF64"/>
<dbReference type="EMBL" id="CP039347">
    <property type="protein sequence ID" value="QCD87252.1"/>
    <property type="molecule type" value="Genomic_DNA"/>
</dbReference>
<evidence type="ECO:0000313" key="2">
    <source>
        <dbReference type="Proteomes" id="UP000501690"/>
    </source>
</evidence>
<evidence type="ECO:0000313" key="1">
    <source>
        <dbReference type="EMBL" id="QCD87252.1"/>
    </source>
</evidence>
<reference evidence="1 2" key="1">
    <citation type="submission" date="2019-04" db="EMBL/GenBank/DDBJ databases">
        <title>An improved genome assembly and genetic linkage map for asparagus bean, Vigna unguiculata ssp. sesquipedialis.</title>
        <authorList>
            <person name="Xia Q."/>
            <person name="Zhang R."/>
            <person name="Dong Y."/>
        </authorList>
    </citation>
    <scope>NUCLEOTIDE SEQUENCE [LARGE SCALE GENOMIC DNA]</scope>
    <source>
        <tissue evidence="1">Leaf</tissue>
    </source>
</reference>
<sequence length="96" mass="10640">MEIWLLQDEQWSRPVILAQVTLSRLGETCSGQTLARARALAQVEGLSLSEAPSRQARHARLSENAWELEVSSGTTQWHKLDRQVVLAVQPNSGFSG</sequence>
<keyword evidence="2" id="KW-1185">Reference proteome</keyword>
<organism evidence="1 2">
    <name type="scientific">Vigna unguiculata</name>
    <name type="common">Cowpea</name>
    <dbReference type="NCBI Taxonomy" id="3917"/>
    <lineage>
        <taxon>Eukaryota</taxon>
        <taxon>Viridiplantae</taxon>
        <taxon>Streptophyta</taxon>
        <taxon>Embryophyta</taxon>
        <taxon>Tracheophyta</taxon>
        <taxon>Spermatophyta</taxon>
        <taxon>Magnoliopsida</taxon>
        <taxon>eudicotyledons</taxon>
        <taxon>Gunneridae</taxon>
        <taxon>Pentapetalae</taxon>
        <taxon>rosids</taxon>
        <taxon>fabids</taxon>
        <taxon>Fabales</taxon>
        <taxon>Fabaceae</taxon>
        <taxon>Papilionoideae</taxon>
        <taxon>50 kb inversion clade</taxon>
        <taxon>NPAAA clade</taxon>
        <taxon>indigoferoid/millettioid clade</taxon>
        <taxon>Phaseoleae</taxon>
        <taxon>Vigna</taxon>
    </lineage>
</organism>
<gene>
    <name evidence="1" type="ORF">DEO72_LG3g1786</name>
</gene>
<name>A0A4D6LF64_VIGUN</name>
<protein>
    <submittedName>
        <fullName evidence="1">Uncharacterized protein</fullName>
    </submittedName>
</protein>